<keyword evidence="6" id="KW-1133">Transmembrane helix</keyword>
<keyword evidence="3 6" id="KW-0285">Flavoprotein</keyword>
<dbReference type="PANTHER" id="PTHR36118:SF1">
    <property type="entry name" value="ION-TRANSLOCATING OXIDOREDUCTASE COMPLEX SUBUNIT G"/>
    <property type="match status" value="1"/>
</dbReference>
<reference evidence="9" key="1">
    <citation type="submission" date="2015-07" db="EMBL/GenBank/DDBJ databases">
        <title>Draft genome sequence of the purine-degrading Gottschalkia purinilyticum DSM 1384 (formerly Clostridium purinilyticum).</title>
        <authorList>
            <person name="Poehlein A."/>
            <person name="Schiel-Bengelsdorf B."/>
            <person name="Bengelsdorf F.R."/>
            <person name="Daniel R."/>
            <person name="Duerre P."/>
        </authorList>
    </citation>
    <scope>NUCLEOTIDE SEQUENCE [LARGE SCALE GENOMIC DNA]</scope>
    <source>
        <strain evidence="9">DSM 1384</strain>
    </source>
</reference>
<dbReference type="RefSeq" id="WP_050354451.1">
    <property type="nucleotide sequence ID" value="NZ_LGSS01000003.1"/>
</dbReference>
<feature type="domain" description="FMN-binding" evidence="7">
    <location>
        <begin position="97"/>
        <end position="186"/>
    </location>
</feature>
<keyword evidence="9" id="KW-1185">Reference proteome</keyword>
<dbReference type="EMBL" id="LGSS01000003">
    <property type="protein sequence ID" value="KNF09469.1"/>
    <property type="molecule type" value="Genomic_DNA"/>
</dbReference>
<comment type="similarity">
    <text evidence="6">Belongs to the RnfG family.</text>
</comment>
<keyword evidence="5 6" id="KW-0249">Electron transport</keyword>
<evidence type="ECO:0000256" key="4">
    <source>
        <dbReference type="ARBA" id="ARBA00022643"/>
    </source>
</evidence>
<evidence type="ECO:0000259" key="7">
    <source>
        <dbReference type="SMART" id="SM00900"/>
    </source>
</evidence>
<comment type="subunit">
    <text evidence="6">The complex is composed of six subunits: RnfA, RnfB, RnfC, RnfD, RnfE and RnfG.</text>
</comment>
<evidence type="ECO:0000313" key="9">
    <source>
        <dbReference type="Proteomes" id="UP000037267"/>
    </source>
</evidence>
<gene>
    <name evidence="6 8" type="primary">rnfG</name>
    <name evidence="8" type="ORF">CLPU_3c02480</name>
</gene>
<keyword evidence="6" id="KW-0472">Membrane</keyword>
<comment type="subcellular location">
    <subcellularLocation>
        <location evidence="6">Cell membrane</location>
        <topology evidence="6">Single-pass membrane protein</topology>
    </subcellularLocation>
</comment>
<comment type="function">
    <text evidence="6">Part of a membrane-bound complex that couples electron transfer with translocation of ions across the membrane.</text>
</comment>
<dbReference type="GO" id="GO:0022900">
    <property type="term" value="P:electron transport chain"/>
    <property type="evidence" value="ECO:0007669"/>
    <property type="project" value="UniProtKB-UniRule"/>
</dbReference>
<keyword evidence="4 6" id="KW-0288">FMN</keyword>
<dbReference type="PANTHER" id="PTHR36118">
    <property type="entry name" value="ION-TRANSLOCATING OXIDOREDUCTASE COMPLEX SUBUNIT G"/>
    <property type="match status" value="1"/>
</dbReference>
<evidence type="ECO:0000256" key="2">
    <source>
        <dbReference type="ARBA" id="ARBA00022553"/>
    </source>
</evidence>
<dbReference type="PATRIC" id="fig|1503.3.peg.2117"/>
<dbReference type="GO" id="GO:0009055">
    <property type="term" value="F:electron transfer activity"/>
    <property type="evidence" value="ECO:0007669"/>
    <property type="project" value="InterPro"/>
</dbReference>
<dbReference type="GO" id="GO:0005886">
    <property type="term" value="C:plasma membrane"/>
    <property type="evidence" value="ECO:0007669"/>
    <property type="project" value="UniProtKB-SubCell"/>
</dbReference>
<dbReference type="SMART" id="SM00900">
    <property type="entry name" value="FMN_bind"/>
    <property type="match status" value="1"/>
</dbReference>
<comment type="caution">
    <text evidence="8">The sequence shown here is derived from an EMBL/GenBank/DDBJ whole genome shotgun (WGS) entry which is preliminary data.</text>
</comment>
<dbReference type="OrthoDB" id="9794010at2"/>
<comment type="cofactor">
    <cofactor evidence="6">
        <name>FMN</name>
        <dbReference type="ChEBI" id="CHEBI:58210"/>
    </cofactor>
</comment>
<name>A0A0L0WDC4_GOTPU</name>
<dbReference type="Pfam" id="PF04205">
    <property type="entry name" value="FMN_bind"/>
    <property type="match status" value="1"/>
</dbReference>
<keyword evidence="6" id="KW-0812">Transmembrane</keyword>
<dbReference type="InterPro" id="IPR007329">
    <property type="entry name" value="FMN-bd"/>
</dbReference>
<keyword evidence="2 6" id="KW-0597">Phosphoprotein</keyword>
<evidence type="ECO:0000256" key="6">
    <source>
        <dbReference type="HAMAP-Rule" id="MF_00479"/>
    </source>
</evidence>
<dbReference type="Proteomes" id="UP000037267">
    <property type="component" value="Unassembled WGS sequence"/>
</dbReference>
<accession>A0A0L0WDC4</accession>
<dbReference type="AlphaFoldDB" id="A0A0L0WDC4"/>
<evidence type="ECO:0000256" key="3">
    <source>
        <dbReference type="ARBA" id="ARBA00022630"/>
    </source>
</evidence>
<dbReference type="GO" id="GO:0010181">
    <property type="term" value="F:FMN binding"/>
    <property type="evidence" value="ECO:0007669"/>
    <property type="project" value="InterPro"/>
</dbReference>
<organism evidence="8 9">
    <name type="scientific">Gottschalkia purinilytica</name>
    <name type="common">Clostridium purinilyticum</name>
    <dbReference type="NCBI Taxonomy" id="1503"/>
    <lineage>
        <taxon>Bacteria</taxon>
        <taxon>Bacillati</taxon>
        <taxon>Bacillota</taxon>
        <taxon>Tissierellia</taxon>
        <taxon>Tissierellales</taxon>
        <taxon>Gottschalkiaceae</taxon>
        <taxon>Gottschalkia</taxon>
    </lineage>
</organism>
<evidence type="ECO:0000256" key="1">
    <source>
        <dbReference type="ARBA" id="ARBA00022448"/>
    </source>
</evidence>
<dbReference type="EC" id="7.-.-.-" evidence="6"/>
<evidence type="ECO:0000256" key="5">
    <source>
        <dbReference type="ARBA" id="ARBA00022982"/>
    </source>
</evidence>
<protein>
    <recommendedName>
        <fullName evidence="6">Ion-translocating oxidoreductase complex subunit G</fullName>
        <ecNumber evidence="6">7.-.-.-</ecNumber>
    </recommendedName>
    <alternativeName>
        <fullName evidence="6">Rnf electron transport complex subunit G</fullName>
    </alternativeName>
</protein>
<dbReference type="HAMAP" id="MF_00479">
    <property type="entry name" value="RsxG_RnfG"/>
    <property type="match status" value="1"/>
</dbReference>
<dbReference type="STRING" id="1503.CLPU_3c02480"/>
<evidence type="ECO:0000313" key="8">
    <source>
        <dbReference type="EMBL" id="KNF09469.1"/>
    </source>
</evidence>
<dbReference type="PIRSF" id="PIRSF006091">
    <property type="entry name" value="E_trnsport_RnfG"/>
    <property type="match status" value="1"/>
</dbReference>
<feature type="modified residue" description="FMN phosphoryl threonine" evidence="6">
    <location>
        <position position="169"/>
    </location>
</feature>
<keyword evidence="6" id="KW-1278">Translocase</keyword>
<sequence length="191" mass="20354">MKEITKLGIILLIITSIAGGLLAFANDITKPNIEKVQEKANNEARKEILPKAKEFKALEKDKLEKIMSSNKSVLEVFVGYDSSNKPVGYAIKTATSGYADLVEVITGISSDGKIEGMKVVSNSETPGLGANAANPEYQNQYKGKSAEKELEVVKSGASEEQIQALTGATITSKAVTDGVNTAINAFKDISK</sequence>
<dbReference type="InterPro" id="IPR010209">
    <property type="entry name" value="Ion_transpt_RnfG/RsxG"/>
</dbReference>
<proteinExistence type="inferred from homology"/>
<keyword evidence="6" id="KW-1003">Cell membrane</keyword>
<keyword evidence="1 6" id="KW-0813">Transport</keyword>
<dbReference type="NCBIfam" id="TIGR01947">
    <property type="entry name" value="rnfG"/>
    <property type="match status" value="1"/>
</dbReference>